<organism evidence="2">
    <name type="scientific">Tanacetum cinerariifolium</name>
    <name type="common">Dalmatian daisy</name>
    <name type="synonym">Chrysanthemum cinerariifolium</name>
    <dbReference type="NCBI Taxonomy" id="118510"/>
    <lineage>
        <taxon>Eukaryota</taxon>
        <taxon>Viridiplantae</taxon>
        <taxon>Streptophyta</taxon>
        <taxon>Embryophyta</taxon>
        <taxon>Tracheophyta</taxon>
        <taxon>Spermatophyta</taxon>
        <taxon>Magnoliopsida</taxon>
        <taxon>eudicotyledons</taxon>
        <taxon>Gunneridae</taxon>
        <taxon>Pentapetalae</taxon>
        <taxon>asterids</taxon>
        <taxon>campanulids</taxon>
        <taxon>Asterales</taxon>
        <taxon>Asteraceae</taxon>
        <taxon>Asteroideae</taxon>
        <taxon>Anthemideae</taxon>
        <taxon>Anthemidinae</taxon>
        <taxon>Tanacetum</taxon>
    </lineage>
</organism>
<dbReference type="InterPro" id="IPR013103">
    <property type="entry name" value="RVT_2"/>
</dbReference>
<evidence type="ECO:0000313" key="2">
    <source>
        <dbReference type="EMBL" id="GEU84220.1"/>
    </source>
</evidence>
<evidence type="ECO:0000259" key="1">
    <source>
        <dbReference type="Pfam" id="PF07727"/>
    </source>
</evidence>
<name>A0A6L2NDS5_TANCI</name>
<accession>A0A6L2NDS5</accession>
<dbReference type="AlphaFoldDB" id="A0A6L2NDS5"/>
<feature type="domain" description="Reverse transcriptase Ty1/copia-type" evidence="1">
    <location>
        <begin position="7"/>
        <end position="82"/>
    </location>
</feature>
<proteinExistence type="predicted"/>
<reference evidence="2" key="1">
    <citation type="journal article" date="2019" name="Sci. Rep.">
        <title>Draft genome of Tanacetum cinerariifolium, the natural source of mosquito coil.</title>
        <authorList>
            <person name="Yamashiro T."/>
            <person name="Shiraishi A."/>
            <person name="Satake H."/>
            <person name="Nakayama K."/>
        </authorList>
    </citation>
    <scope>NUCLEOTIDE SEQUENCE</scope>
</reference>
<gene>
    <name evidence="2" type="ORF">Tci_056198</name>
</gene>
<sequence length="272" mass="30733">MLTGTLSRYKARLVVNGSSQQLGVYFDETFSLIVKPATIRMALSLVLSRKWPIHQLDVKNSFLNGDLSEIVYMHQPPGFVDARFPNQFFVCRDLYMDSNKHLVLGFSVLQVMPHELDFITVVAILLYLFIDKDLSSADFPLYARSAKATFSCSQAYLAICLRDFGFRPSLICLLHYLSSYYTDTDWACCSSTHMCTSETAWLHNLLHELNSPLSTATLVYCDNVSAVYIVLRVPSRFQYSDIFTKGLPSALFEEFQTGLSVRPPLGPTVRAC</sequence>
<dbReference type="EMBL" id="BKCJ010008845">
    <property type="protein sequence ID" value="GEU84220.1"/>
    <property type="molecule type" value="Genomic_DNA"/>
</dbReference>
<comment type="caution">
    <text evidence="2">The sequence shown here is derived from an EMBL/GenBank/DDBJ whole genome shotgun (WGS) entry which is preliminary data.</text>
</comment>
<protein>
    <submittedName>
        <fullName evidence="2">Ribonuclease H-like domain-containing protein</fullName>
    </submittedName>
</protein>
<dbReference type="Pfam" id="PF07727">
    <property type="entry name" value="RVT_2"/>
    <property type="match status" value="1"/>
</dbReference>